<organism evidence="2">
    <name type="scientific">Oppiella nova</name>
    <dbReference type="NCBI Taxonomy" id="334625"/>
    <lineage>
        <taxon>Eukaryota</taxon>
        <taxon>Metazoa</taxon>
        <taxon>Ecdysozoa</taxon>
        <taxon>Arthropoda</taxon>
        <taxon>Chelicerata</taxon>
        <taxon>Arachnida</taxon>
        <taxon>Acari</taxon>
        <taxon>Acariformes</taxon>
        <taxon>Sarcoptiformes</taxon>
        <taxon>Oribatida</taxon>
        <taxon>Brachypylina</taxon>
        <taxon>Oppioidea</taxon>
        <taxon>Oppiidae</taxon>
        <taxon>Oppiella</taxon>
    </lineage>
</organism>
<dbReference type="Proteomes" id="UP000728032">
    <property type="component" value="Unassembled WGS sequence"/>
</dbReference>
<dbReference type="InterPro" id="IPR006652">
    <property type="entry name" value="Kelch_1"/>
</dbReference>
<keyword evidence="1" id="KW-0880">Kelch repeat</keyword>
<dbReference type="SMART" id="SM00612">
    <property type="entry name" value="Kelch"/>
    <property type="match status" value="2"/>
</dbReference>
<evidence type="ECO:0000313" key="3">
    <source>
        <dbReference type="Proteomes" id="UP000728032"/>
    </source>
</evidence>
<proteinExistence type="predicted"/>
<accession>A0A7R9QTF1</accession>
<dbReference type="Gene3D" id="2.120.10.80">
    <property type="entry name" value="Kelch-type beta propeller"/>
    <property type="match status" value="1"/>
</dbReference>
<evidence type="ECO:0000256" key="1">
    <source>
        <dbReference type="ARBA" id="ARBA00022441"/>
    </source>
</evidence>
<keyword evidence="3" id="KW-1185">Reference proteome</keyword>
<dbReference type="InterPro" id="IPR015915">
    <property type="entry name" value="Kelch-typ_b-propeller"/>
</dbReference>
<dbReference type="SUPFAM" id="SSF117281">
    <property type="entry name" value="Kelch motif"/>
    <property type="match status" value="1"/>
</dbReference>
<dbReference type="OrthoDB" id="6411082at2759"/>
<evidence type="ECO:0000313" key="2">
    <source>
        <dbReference type="EMBL" id="CAD7657694.1"/>
    </source>
</evidence>
<gene>
    <name evidence="2" type="ORF">ONB1V03_LOCUS14319</name>
</gene>
<sequence>MTFIYILRHSFASIPETTDSERYSEEGHEYITTVFNVLNDIHLHPLPSKFDIRLHPFLRPRIPRDILFVFGGWSASNATNTIESYDCRVNKWYTTDSQSLVSAPFRSYHGLISFNGLIYIIGGFDGRQHFNTVFTFNPITKTLSEKSCMHSPRFDINVSFFDTIPVH</sequence>
<dbReference type="Pfam" id="PF01344">
    <property type="entry name" value="Kelch_1"/>
    <property type="match status" value="2"/>
</dbReference>
<dbReference type="EMBL" id="OC928322">
    <property type="protein sequence ID" value="CAD7657694.1"/>
    <property type="molecule type" value="Genomic_DNA"/>
</dbReference>
<dbReference type="EMBL" id="CAJPVJ010013497">
    <property type="protein sequence ID" value="CAG2174880.1"/>
    <property type="molecule type" value="Genomic_DNA"/>
</dbReference>
<name>A0A7R9QTF1_9ACAR</name>
<dbReference type="AlphaFoldDB" id="A0A7R9QTF1"/>
<protein>
    <submittedName>
        <fullName evidence="2">Uncharacterized protein</fullName>
    </submittedName>
</protein>
<reference evidence="2" key="1">
    <citation type="submission" date="2020-11" db="EMBL/GenBank/DDBJ databases">
        <authorList>
            <person name="Tran Van P."/>
        </authorList>
    </citation>
    <scope>NUCLEOTIDE SEQUENCE</scope>
</reference>